<evidence type="ECO:0000313" key="3">
    <source>
        <dbReference type="EMBL" id="CUH53428.1"/>
    </source>
</evidence>
<reference evidence="3 4" key="1">
    <citation type="submission" date="2015-09" db="EMBL/GenBank/DDBJ databases">
        <authorList>
            <consortium name="Swine Surveillance"/>
        </authorList>
    </citation>
    <scope>NUCLEOTIDE SEQUENCE [LARGE SCALE GENOMIC DNA]</scope>
    <source>
        <strain evidence="3 4">CECT 7688</strain>
    </source>
</reference>
<dbReference type="RefSeq" id="WP_058240584.1">
    <property type="nucleotide sequence ID" value="NZ_CYPW01000027.1"/>
</dbReference>
<evidence type="ECO:0000259" key="1">
    <source>
        <dbReference type="Pfam" id="PF19077"/>
    </source>
</evidence>
<dbReference type="STRING" id="321267.SHM7688_02882"/>
<dbReference type="NCBIfam" id="NF033510">
    <property type="entry name" value="Ca_tandemer"/>
    <property type="match status" value="7"/>
</dbReference>
<feature type="domain" description="Bacterial Ig-like" evidence="1">
    <location>
        <begin position="375"/>
        <end position="458"/>
    </location>
</feature>
<feature type="domain" description="Bacterial Ig-like" evidence="1">
    <location>
        <begin position="655"/>
        <end position="748"/>
    </location>
</feature>
<dbReference type="OrthoDB" id="7858035at2"/>
<sequence>MSSLSYALRGADGVVGRGQTAEVQHGTLALQQAKEISLNLAPDDIAGYVQDGNNLIIHLASGETITLENYFVAVDGEERDLFLSKDGQFHQVNLGDSVNDQYFAQYDAISINEKWSAYDELTFLDLERIEPVVAPLVAPFAALPGILGLGGAAVATSALLDDGNGGGGNGVITPTVDDADISRVIGGTGEDTVTITGTGEPGSSVSVTIGGETGTTVIGDDGTYSVIFDPAALPDDGVYDSTVTVTNPGGTVFDLDGPSVDIDTTPPDVTVADGTVSTGDIVNEEDHSTGHVISGVGEAGATLTVEIDGTIHTTTVLDDGTWSVTFASGEIRTGEYQTAVTITSTDARGNVTTVSDMLDVDTIAPGVALNTVEGDNVINATEVTDGIALSGTGEAGTTLSILFEGVTQTVTVAGDGTWSTTFAASTVRNGTYDSTIAITATDAAGNSHSESFAVRVDTEGTATITAPIAGDNIVNAAEHASGVTLTGTAEAGASVAITVQGVTHTVIADQNGQWTTTYTTAEIPAGTYDTSVSVSATDGAGNVTSTTGTFRVDTEISAGLDTNQLGGDNIANAAEHAAGVTLTGTAEPGASVAVTLEGITRTVTAAANGTWSASYTAAELPQGTYNSTVSVTATDAAGNSTSTSGNISVDTEISATYDAGQVGGDDIASATEVANGFTLTGTAEPGSSVVVQLGNASRTITAAANGSWSATFTAADVPQGEYDAAVTVTATDTAGNVATTTDTLRIDTSTSIDVDINAGVFTAPVNAAQMRGGVVLEGTTEPGASVVITVEGVTRTTTADASGNWFVTYESGSLPEGTYTATATLAVTDAAGNTANANATFAVDTEITNPVVQSVTFADDDVTSVSLDTESQDYSIHALHQDGSTAELATTEVALGGDETLFVLNPRASDGTHLVIASSDDAGNESDTLLVLDDNVTNAGTLNHAAINGFNIEGIELDYASDAHLTLTEAQIRDLSDTSDTLTIHGGSDDQITVTDAIKTNQTVNIEGEAYDVYTVGNDGVTLIVDQDITVTI</sequence>
<keyword evidence="4" id="KW-1185">Reference proteome</keyword>
<feature type="domain" description="Biofilm-associated protein BapA-like prefix-like" evidence="2">
    <location>
        <begin position="19"/>
        <end position="108"/>
    </location>
</feature>
<dbReference type="EMBL" id="CYPW01000027">
    <property type="protein sequence ID" value="CUH53428.1"/>
    <property type="molecule type" value="Genomic_DNA"/>
</dbReference>
<evidence type="ECO:0000313" key="4">
    <source>
        <dbReference type="Proteomes" id="UP000054823"/>
    </source>
</evidence>
<dbReference type="InterPro" id="IPR013783">
    <property type="entry name" value="Ig-like_fold"/>
</dbReference>
<feature type="domain" description="Bacterial Ig-like" evidence="1">
    <location>
        <begin position="471"/>
        <end position="554"/>
    </location>
</feature>
<gene>
    <name evidence="3" type="ORF">SHM7688_02882</name>
</gene>
<dbReference type="InterPro" id="IPR048051">
    <property type="entry name" value="BapA-like_prefix-like"/>
</dbReference>
<dbReference type="NCBIfam" id="NF033677">
    <property type="entry name" value="biofilm_BapA_N"/>
    <property type="match status" value="1"/>
</dbReference>
<dbReference type="AlphaFoldDB" id="A0A0N7LSE9"/>
<name>A0A0N7LSE9_9RHOB</name>
<organism evidence="3 4">
    <name type="scientific">Shimia marina</name>
    <dbReference type="NCBI Taxonomy" id="321267"/>
    <lineage>
        <taxon>Bacteria</taxon>
        <taxon>Pseudomonadati</taxon>
        <taxon>Pseudomonadota</taxon>
        <taxon>Alphaproteobacteria</taxon>
        <taxon>Rhodobacterales</taxon>
        <taxon>Roseobacteraceae</taxon>
    </lineage>
</organism>
<dbReference type="Pfam" id="PF19077">
    <property type="entry name" value="Big_13"/>
    <property type="match status" value="5"/>
</dbReference>
<dbReference type="InterPro" id="IPR044016">
    <property type="entry name" value="Big_13"/>
</dbReference>
<dbReference type="Pfam" id="PF22783">
    <property type="entry name" value="BapA_N"/>
    <property type="match status" value="1"/>
</dbReference>
<dbReference type="Proteomes" id="UP000054823">
    <property type="component" value="Unassembled WGS sequence"/>
</dbReference>
<protein>
    <submittedName>
        <fullName evidence="3">Uncharacterized protein</fullName>
    </submittedName>
</protein>
<feature type="domain" description="Bacterial Ig-like" evidence="1">
    <location>
        <begin position="557"/>
        <end position="651"/>
    </location>
</feature>
<dbReference type="Gene3D" id="2.60.40.10">
    <property type="entry name" value="Immunoglobulins"/>
    <property type="match status" value="7"/>
</dbReference>
<feature type="domain" description="Bacterial Ig-like" evidence="1">
    <location>
        <begin position="778"/>
        <end position="845"/>
    </location>
</feature>
<accession>A0A0N7LSE9</accession>
<evidence type="ECO:0000259" key="2">
    <source>
        <dbReference type="Pfam" id="PF22783"/>
    </source>
</evidence>
<proteinExistence type="predicted"/>